<reference evidence="1 2" key="1">
    <citation type="submission" date="2018-01" db="EMBL/GenBank/DDBJ databases">
        <title>Harnessing the power of phylogenomics to disentangle the directionality and signatures of interkingdom host jumping in the parasitic fungal genus Tolypocladium.</title>
        <authorList>
            <person name="Quandt C.A."/>
            <person name="Patterson W."/>
            <person name="Spatafora J.W."/>
        </authorList>
    </citation>
    <scope>NUCLEOTIDE SEQUENCE [LARGE SCALE GENOMIC DNA]</scope>
    <source>
        <strain evidence="1 2">NRBC 100945</strain>
    </source>
</reference>
<dbReference type="STRING" id="94208.A0A2S4KSV1"/>
<keyword evidence="2" id="KW-1185">Reference proteome</keyword>
<comment type="caution">
    <text evidence="1">The sequence shown here is derived from an EMBL/GenBank/DDBJ whole genome shotgun (WGS) entry which is preliminary data.</text>
</comment>
<evidence type="ECO:0000313" key="2">
    <source>
        <dbReference type="Proteomes" id="UP000237481"/>
    </source>
</evidence>
<dbReference type="Proteomes" id="UP000237481">
    <property type="component" value="Unassembled WGS sequence"/>
</dbReference>
<protein>
    <submittedName>
        <fullName evidence="1">Uncharacterized protein</fullName>
    </submittedName>
</protein>
<dbReference type="AlphaFoldDB" id="A0A2S4KSV1"/>
<dbReference type="OrthoDB" id="4765944at2759"/>
<name>A0A2S4KSV1_9HYPO</name>
<sequence>MSEAILPGEPRIDKCLSPGQLLPTRDSLIELREKFLSAFDVASILESQCRPWYYIHRDLGNPGPSRAPIGPIPGNDFHATDRRIMAHLPGWGSKLQFDLSGQKNRAGPQLLVVPFKHINDHPDPGPGDVKKVEESAELIRSLWSDASIGQPRRRHVGSRVTDCSAPEYHIFHWLASKQLNGEGVAMRRRSLASTGRFAGSDSGDALTFIGDWSDEEINDAPMPSLPSSTRLQGKPFSSAQIWACLSPLGRLLIAGCTCTSFSHFYTFDPTGPPSEKDAGGDSGMQVDRGHFTLPVELGDERRDMTFTERRTWIGMRIATEYRGETPDASPSVVGVILTDTGHYRLSATDKAWDERGLHSSPSARGVALFQMVLWTSLDYWETCWCRCLDFVEQTFKIRLESQDNVDQLEKLISDPSLRSSKTCTRFIMLLSSFRSHITLVAG</sequence>
<gene>
    <name evidence="1" type="ORF">TPAR_06539</name>
</gene>
<accession>A0A2S4KSV1</accession>
<evidence type="ECO:0000313" key="1">
    <source>
        <dbReference type="EMBL" id="POR33265.1"/>
    </source>
</evidence>
<organism evidence="1 2">
    <name type="scientific">Tolypocladium paradoxum</name>
    <dbReference type="NCBI Taxonomy" id="94208"/>
    <lineage>
        <taxon>Eukaryota</taxon>
        <taxon>Fungi</taxon>
        <taxon>Dikarya</taxon>
        <taxon>Ascomycota</taxon>
        <taxon>Pezizomycotina</taxon>
        <taxon>Sordariomycetes</taxon>
        <taxon>Hypocreomycetidae</taxon>
        <taxon>Hypocreales</taxon>
        <taxon>Ophiocordycipitaceae</taxon>
        <taxon>Tolypocladium</taxon>
    </lineage>
</organism>
<proteinExistence type="predicted"/>
<dbReference type="EMBL" id="PKSG01000713">
    <property type="protein sequence ID" value="POR33265.1"/>
    <property type="molecule type" value="Genomic_DNA"/>
</dbReference>